<keyword evidence="1" id="KW-0472">Membrane</keyword>
<dbReference type="AlphaFoldDB" id="A0AA86STP3"/>
<keyword evidence="3" id="KW-1185">Reference proteome</keyword>
<evidence type="ECO:0000313" key="3">
    <source>
        <dbReference type="Proteomes" id="UP001189624"/>
    </source>
</evidence>
<name>A0AA86STP3_9FABA</name>
<proteinExistence type="predicted"/>
<sequence length="120" mass="13084">MTNIESHFSALQSSLVTITHSLEKLTVKSPIGALDLSSKLLQHADYVRSWSTLVTLSARLFKLSQASSVVTLLSTFRGLLSVIVFVVCLMGKLRQLYSALACKTPLLTSSTVNTPQSDDR</sequence>
<feature type="transmembrane region" description="Helical" evidence="1">
    <location>
        <begin position="69"/>
        <end position="90"/>
    </location>
</feature>
<evidence type="ECO:0000256" key="1">
    <source>
        <dbReference type="SAM" id="Phobius"/>
    </source>
</evidence>
<keyword evidence="1" id="KW-1133">Transmembrane helix</keyword>
<reference evidence="2" key="1">
    <citation type="submission" date="2023-10" db="EMBL/GenBank/DDBJ databases">
        <authorList>
            <person name="Domelevo Entfellner J.-B."/>
        </authorList>
    </citation>
    <scope>NUCLEOTIDE SEQUENCE</scope>
</reference>
<gene>
    <name evidence="2" type="ORF">AYBTSS11_LOCUS24556</name>
</gene>
<evidence type="ECO:0000313" key="2">
    <source>
        <dbReference type="EMBL" id="CAJ1972507.1"/>
    </source>
</evidence>
<keyword evidence="1" id="KW-0812">Transmembrane</keyword>
<dbReference type="EMBL" id="OY731405">
    <property type="protein sequence ID" value="CAJ1972507.1"/>
    <property type="molecule type" value="Genomic_DNA"/>
</dbReference>
<dbReference type="Proteomes" id="UP001189624">
    <property type="component" value="Chromosome 8"/>
</dbReference>
<organism evidence="2 3">
    <name type="scientific">Sphenostylis stenocarpa</name>
    <dbReference type="NCBI Taxonomy" id="92480"/>
    <lineage>
        <taxon>Eukaryota</taxon>
        <taxon>Viridiplantae</taxon>
        <taxon>Streptophyta</taxon>
        <taxon>Embryophyta</taxon>
        <taxon>Tracheophyta</taxon>
        <taxon>Spermatophyta</taxon>
        <taxon>Magnoliopsida</taxon>
        <taxon>eudicotyledons</taxon>
        <taxon>Gunneridae</taxon>
        <taxon>Pentapetalae</taxon>
        <taxon>rosids</taxon>
        <taxon>fabids</taxon>
        <taxon>Fabales</taxon>
        <taxon>Fabaceae</taxon>
        <taxon>Papilionoideae</taxon>
        <taxon>50 kb inversion clade</taxon>
        <taxon>NPAAA clade</taxon>
        <taxon>indigoferoid/millettioid clade</taxon>
        <taxon>Phaseoleae</taxon>
        <taxon>Sphenostylis</taxon>
    </lineage>
</organism>
<dbReference type="Gramene" id="rna-AYBTSS11_LOCUS24556">
    <property type="protein sequence ID" value="CAJ1972507.1"/>
    <property type="gene ID" value="gene-AYBTSS11_LOCUS24556"/>
</dbReference>
<accession>A0AA86STP3</accession>
<protein>
    <submittedName>
        <fullName evidence="2">Uncharacterized protein</fullName>
    </submittedName>
</protein>